<comment type="caution">
    <text evidence="1">The sequence shown here is derived from an EMBL/GenBank/DDBJ whole genome shotgun (WGS) entry which is preliminary data.</text>
</comment>
<proteinExistence type="predicted"/>
<organism evidence="1 2">
    <name type="scientific">Puccinia sorghi</name>
    <dbReference type="NCBI Taxonomy" id="27349"/>
    <lineage>
        <taxon>Eukaryota</taxon>
        <taxon>Fungi</taxon>
        <taxon>Dikarya</taxon>
        <taxon>Basidiomycota</taxon>
        <taxon>Pucciniomycotina</taxon>
        <taxon>Pucciniomycetes</taxon>
        <taxon>Pucciniales</taxon>
        <taxon>Pucciniaceae</taxon>
        <taxon>Puccinia</taxon>
    </lineage>
</organism>
<dbReference type="EMBL" id="LAVV01012654">
    <property type="protein sequence ID" value="KNZ46460.1"/>
    <property type="molecule type" value="Genomic_DNA"/>
</dbReference>
<protein>
    <submittedName>
        <fullName evidence="1">Uncharacterized protein</fullName>
    </submittedName>
</protein>
<sequence length="102" mass="12172">MKKIGRNWKKLSVSIESIWLSYLTSKCVDDFYKMCQLFQKTCHALVYPKVRYPHFNSSILGFINLKHNFHQHDCPVTLSRPAILEIHENKIKMFQVEHSENY</sequence>
<dbReference type="VEuPathDB" id="FungiDB:VP01_7243g1"/>
<accession>A0A0L6UFB5</accession>
<name>A0A0L6UFB5_9BASI</name>
<dbReference type="AlphaFoldDB" id="A0A0L6UFB5"/>
<dbReference type="Proteomes" id="UP000037035">
    <property type="component" value="Unassembled WGS sequence"/>
</dbReference>
<evidence type="ECO:0000313" key="2">
    <source>
        <dbReference type="Proteomes" id="UP000037035"/>
    </source>
</evidence>
<evidence type="ECO:0000313" key="1">
    <source>
        <dbReference type="EMBL" id="KNZ46460.1"/>
    </source>
</evidence>
<keyword evidence="2" id="KW-1185">Reference proteome</keyword>
<gene>
    <name evidence="1" type="ORF">VP01_7243g1</name>
</gene>
<reference evidence="1 2" key="1">
    <citation type="submission" date="2015-08" db="EMBL/GenBank/DDBJ databases">
        <title>Next Generation Sequencing and Analysis of the Genome of Puccinia sorghi L Schw, the Causal Agent of Maize Common Rust.</title>
        <authorList>
            <person name="Rochi L."/>
            <person name="Burguener G."/>
            <person name="Darino M."/>
            <person name="Turjanski A."/>
            <person name="Kreff E."/>
            <person name="Dieguez M.J."/>
            <person name="Sacco F."/>
        </authorList>
    </citation>
    <scope>NUCLEOTIDE SEQUENCE [LARGE SCALE GENOMIC DNA]</scope>
    <source>
        <strain evidence="1 2">RO10H11247</strain>
    </source>
</reference>